<dbReference type="AlphaFoldDB" id="A0AAV4WE78"/>
<reference evidence="1 2" key="1">
    <citation type="submission" date="2021-06" db="EMBL/GenBank/DDBJ databases">
        <title>Caerostris darwini draft genome.</title>
        <authorList>
            <person name="Kono N."/>
            <person name="Arakawa K."/>
        </authorList>
    </citation>
    <scope>NUCLEOTIDE SEQUENCE [LARGE SCALE GENOMIC DNA]</scope>
</reference>
<evidence type="ECO:0000313" key="2">
    <source>
        <dbReference type="Proteomes" id="UP001054837"/>
    </source>
</evidence>
<keyword evidence="2" id="KW-1185">Reference proteome</keyword>
<proteinExistence type="predicted"/>
<name>A0AAV4WE78_9ARAC</name>
<sequence>MEKERHEDLTFRVQRFVQQAAFLSFSSSFKAPSPRPLPTSNGNISFSAACHLLFAAQLVFQQQIKERFVQQAVFLSSSSFEAPSPTPTRLLMKTSLLLATYYSPLSGSSSSR</sequence>
<accession>A0AAV4WE78</accession>
<protein>
    <submittedName>
        <fullName evidence="1">Uncharacterized protein</fullName>
    </submittedName>
</protein>
<comment type="caution">
    <text evidence="1">The sequence shown here is derived from an EMBL/GenBank/DDBJ whole genome shotgun (WGS) entry which is preliminary data.</text>
</comment>
<evidence type="ECO:0000313" key="1">
    <source>
        <dbReference type="EMBL" id="GIY81156.1"/>
    </source>
</evidence>
<dbReference type="Proteomes" id="UP001054837">
    <property type="component" value="Unassembled WGS sequence"/>
</dbReference>
<organism evidence="1 2">
    <name type="scientific">Caerostris darwini</name>
    <dbReference type="NCBI Taxonomy" id="1538125"/>
    <lineage>
        <taxon>Eukaryota</taxon>
        <taxon>Metazoa</taxon>
        <taxon>Ecdysozoa</taxon>
        <taxon>Arthropoda</taxon>
        <taxon>Chelicerata</taxon>
        <taxon>Arachnida</taxon>
        <taxon>Araneae</taxon>
        <taxon>Araneomorphae</taxon>
        <taxon>Entelegynae</taxon>
        <taxon>Araneoidea</taxon>
        <taxon>Araneidae</taxon>
        <taxon>Caerostris</taxon>
    </lineage>
</organism>
<gene>
    <name evidence="1" type="ORF">CDAR_548041</name>
</gene>
<dbReference type="EMBL" id="BPLQ01014581">
    <property type="protein sequence ID" value="GIY81156.1"/>
    <property type="molecule type" value="Genomic_DNA"/>
</dbReference>